<dbReference type="AlphaFoldDB" id="A0AAN6Y9N2"/>
<reference evidence="2" key="1">
    <citation type="journal article" date="2023" name="Mol. Phylogenet. Evol.">
        <title>Genome-scale phylogeny and comparative genomics of the fungal order Sordariales.</title>
        <authorList>
            <person name="Hensen N."/>
            <person name="Bonometti L."/>
            <person name="Westerberg I."/>
            <person name="Brannstrom I.O."/>
            <person name="Guillou S."/>
            <person name="Cros-Aarteil S."/>
            <person name="Calhoun S."/>
            <person name="Haridas S."/>
            <person name="Kuo A."/>
            <person name="Mondo S."/>
            <person name="Pangilinan J."/>
            <person name="Riley R."/>
            <person name="LaButti K."/>
            <person name="Andreopoulos B."/>
            <person name="Lipzen A."/>
            <person name="Chen C."/>
            <person name="Yan M."/>
            <person name="Daum C."/>
            <person name="Ng V."/>
            <person name="Clum A."/>
            <person name="Steindorff A."/>
            <person name="Ohm R.A."/>
            <person name="Martin F."/>
            <person name="Silar P."/>
            <person name="Natvig D.O."/>
            <person name="Lalanne C."/>
            <person name="Gautier V."/>
            <person name="Ament-Velasquez S.L."/>
            <person name="Kruys A."/>
            <person name="Hutchinson M.I."/>
            <person name="Powell A.J."/>
            <person name="Barry K."/>
            <person name="Miller A.N."/>
            <person name="Grigoriev I.V."/>
            <person name="Debuchy R."/>
            <person name="Gladieux P."/>
            <person name="Hiltunen Thoren M."/>
            <person name="Johannesson H."/>
        </authorList>
    </citation>
    <scope>NUCLEOTIDE SEQUENCE</scope>
    <source>
        <strain evidence="2">PSN293</strain>
    </source>
</reference>
<feature type="region of interest" description="Disordered" evidence="1">
    <location>
        <begin position="203"/>
        <end position="234"/>
    </location>
</feature>
<evidence type="ECO:0008006" key="4">
    <source>
        <dbReference type="Google" id="ProtNLM"/>
    </source>
</evidence>
<organism evidence="2 3">
    <name type="scientific">Rhypophila decipiens</name>
    <dbReference type="NCBI Taxonomy" id="261697"/>
    <lineage>
        <taxon>Eukaryota</taxon>
        <taxon>Fungi</taxon>
        <taxon>Dikarya</taxon>
        <taxon>Ascomycota</taxon>
        <taxon>Pezizomycotina</taxon>
        <taxon>Sordariomycetes</taxon>
        <taxon>Sordariomycetidae</taxon>
        <taxon>Sordariales</taxon>
        <taxon>Naviculisporaceae</taxon>
        <taxon>Rhypophila</taxon>
    </lineage>
</organism>
<gene>
    <name evidence="2" type="ORF">QBC37DRAFT_343213</name>
</gene>
<sequence length="275" mass="29956">MADNTILHDAGGFERSLPSPAPSSATTATFTSSTLPKPRAHALRPGSAKEDQVRNFVSDRLLHISRRYVKKFGITQPGDEVAGYGSITELCTDLESVINIIWKSGTPSLQIPYLLNIASDFNEWLLSFAPSPVATFSVLRKLDHCFASLLAGHDIDTKEVLPGFENGPRAGMSRTDMVRCKSTTEATRVLIVDVMSKKHRGLGGEGELLTADESESGPEGPGRRSRKAVWEQETDDDEVLHMNVARVYENTLVQLGETLGSTVGERVQQSEGLAM</sequence>
<dbReference type="EMBL" id="MU858102">
    <property type="protein sequence ID" value="KAK4213890.1"/>
    <property type="molecule type" value="Genomic_DNA"/>
</dbReference>
<dbReference type="Pfam" id="PF17110">
    <property type="entry name" value="TFB6"/>
    <property type="match status" value="1"/>
</dbReference>
<evidence type="ECO:0000313" key="2">
    <source>
        <dbReference type="EMBL" id="KAK4213890.1"/>
    </source>
</evidence>
<dbReference type="PANTHER" id="PTHR37781">
    <property type="entry name" value="TFIIH COMPLEX SUBUNIT"/>
    <property type="match status" value="1"/>
</dbReference>
<keyword evidence="3" id="KW-1185">Reference proteome</keyword>
<reference evidence="2" key="2">
    <citation type="submission" date="2023-05" db="EMBL/GenBank/DDBJ databases">
        <authorList>
            <consortium name="Lawrence Berkeley National Laboratory"/>
            <person name="Steindorff A."/>
            <person name="Hensen N."/>
            <person name="Bonometti L."/>
            <person name="Westerberg I."/>
            <person name="Brannstrom I.O."/>
            <person name="Guillou S."/>
            <person name="Cros-Aarteil S."/>
            <person name="Calhoun S."/>
            <person name="Haridas S."/>
            <person name="Kuo A."/>
            <person name="Mondo S."/>
            <person name="Pangilinan J."/>
            <person name="Riley R."/>
            <person name="Labutti K."/>
            <person name="Andreopoulos B."/>
            <person name="Lipzen A."/>
            <person name="Chen C."/>
            <person name="Yanf M."/>
            <person name="Daum C."/>
            <person name="Ng V."/>
            <person name="Clum A."/>
            <person name="Ohm R."/>
            <person name="Martin F."/>
            <person name="Silar P."/>
            <person name="Natvig D."/>
            <person name="Lalanne C."/>
            <person name="Gautier V."/>
            <person name="Ament-Velasquez S.L."/>
            <person name="Kruys A."/>
            <person name="Hutchinson M.I."/>
            <person name="Powell A.J."/>
            <person name="Barry K."/>
            <person name="Miller A.N."/>
            <person name="Grigoriev I.V."/>
            <person name="Debuchy R."/>
            <person name="Gladieux P."/>
            <person name="Thoren M.H."/>
            <person name="Johannesson H."/>
        </authorList>
    </citation>
    <scope>NUCLEOTIDE SEQUENCE</scope>
    <source>
        <strain evidence="2">PSN293</strain>
    </source>
</reference>
<accession>A0AAN6Y9N2</accession>
<evidence type="ECO:0000256" key="1">
    <source>
        <dbReference type="SAM" id="MobiDB-lite"/>
    </source>
</evidence>
<evidence type="ECO:0000313" key="3">
    <source>
        <dbReference type="Proteomes" id="UP001301769"/>
    </source>
</evidence>
<name>A0AAN6Y9N2_9PEZI</name>
<feature type="compositionally biased region" description="Low complexity" evidence="1">
    <location>
        <begin position="22"/>
        <end position="34"/>
    </location>
</feature>
<comment type="caution">
    <text evidence="2">The sequence shown here is derived from an EMBL/GenBank/DDBJ whole genome shotgun (WGS) entry which is preliminary data.</text>
</comment>
<dbReference type="PANTHER" id="PTHR37781:SF1">
    <property type="entry name" value="ADR380WP"/>
    <property type="match status" value="1"/>
</dbReference>
<dbReference type="InterPro" id="IPR031349">
    <property type="entry name" value="Tfb6"/>
</dbReference>
<dbReference type="GO" id="GO:0005675">
    <property type="term" value="C:transcription factor TFIIH holo complex"/>
    <property type="evidence" value="ECO:0007669"/>
    <property type="project" value="TreeGrafter"/>
</dbReference>
<proteinExistence type="predicted"/>
<dbReference type="Proteomes" id="UP001301769">
    <property type="component" value="Unassembled WGS sequence"/>
</dbReference>
<protein>
    <recommendedName>
        <fullName evidence="4">Meiotic recombination protein DMC1</fullName>
    </recommendedName>
</protein>
<feature type="region of interest" description="Disordered" evidence="1">
    <location>
        <begin position="11"/>
        <end position="49"/>
    </location>
</feature>